<sequence>MIPCRSNQQQHQNISKTRRSAYNFTDFCDGRNSSAPMRSVVAGDAGKEQCSQQQNGDLVVMTDIMERTGASTSAERETNCSERSLLEDNIIPVLSMSELTTVCPQFIATPTIATPNTPNCSHFNAATPCLEKSPLLSSSFSASPSGCEDEKSLGYSAAVFESDGEKDDDCDSLKSADKTKLKAPYLINKSPGSIAAIELALLTNSKEDEHTQSDGACSIDKDLESALEEQGGYGTWNLVTSRLKAVHLRHMAHKYALEVVRQRYGGRIIDDSSK</sequence>
<dbReference type="VEuPathDB" id="TriTrypDB:ECC02_002356"/>
<organism evidence="1 2">
    <name type="scientific">Trypanosoma cruzi</name>
    <dbReference type="NCBI Taxonomy" id="5693"/>
    <lineage>
        <taxon>Eukaryota</taxon>
        <taxon>Discoba</taxon>
        <taxon>Euglenozoa</taxon>
        <taxon>Kinetoplastea</taxon>
        <taxon>Metakinetoplastina</taxon>
        <taxon>Trypanosomatida</taxon>
        <taxon>Trypanosomatidae</taxon>
        <taxon>Trypanosoma</taxon>
        <taxon>Schizotrypanum</taxon>
    </lineage>
</organism>
<evidence type="ECO:0000313" key="1">
    <source>
        <dbReference type="EMBL" id="KAF5224418.1"/>
    </source>
</evidence>
<name>A0A7J6YE90_TRYCR</name>
<dbReference type="VEuPathDB" id="TriTrypDB:BCY84_19392"/>
<dbReference type="OMA" id="GMENCSH"/>
<evidence type="ECO:0008006" key="3">
    <source>
        <dbReference type="Google" id="ProtNLM"/>
    </source>
</evidence>
<protein>
    <recommendedName>
        <fullName evidence="3">Metaciclina II</fullName>
    </recommendedName>
</protein>
<dbReference type="AlphaFoldDB" id="A0A7J6YE90"/>
<gene>
    <name evidence="1" type="ORF">ECC02_002356</name>
</gene>
<comment type="caution">
    <text evidence="1">The sequence shown here is derived from an EMBL/GenBank/DDBJ whole genome shotgun (WGS) entry which is preliminary data.</text>
</comment>
<dbReference type="OrthoDB" id="249954at2759"/>
<accession>A0A7J6YE90</accession>
<reference evidence="1 2" key="1">
    <citation type="journal article" date="2019" name="Genome Biol. Evol.">
        <title>Nanopore Sequencing Significantly Improves Genome Assembly of the Protozoan Parasite Trypanosoma cruzi.</title>
        <authorList>
            <person name="Diaz-Viraque F."/>
            <person name="Pita S."/>
            <person name="Greif G."/>
            <person name="de Souza R.C.M."/>
            <person name="Iraola G."/>
            <person name="Robello C."/>
        </authorList>
    </citation>
    <scope>NUCLEOTIDE SEQUENCE [LARGE SCALE GENOMIC DNA]</scope>
    <source>
        <strain evidence="1 2">Berenice</strain>
    </source>
</reference>
<dbReference type="Proteomes" id="UP000583944">
    <property type="component" value="Unassembled WGS sequence"/>
</dbReference>
<dbReference type="EMBL" id="JABDHM010000012">
    <property type="protein sequence ID" value="KAF5224418.1"/>
    <property type="molecule type" value="Genomic_DNA"/>
</dbReference>
<evidence type="ECO:0000313" key="2">
    <source>
        <dbReference type="Proteomes" id="UP000583944"/>
    </source>
</evidence>
<proteinExistence type="predicted"/>